<organism evidence="1 2">
    <name type="scientific">Fictibacillus arsenicus</name>
    <dbReference type="NCBI Taxonomy" id="255247"/>
    <lineage>
        <taxon>Bacteria</taxon>
        <taxon>Bacillati</taxon>
        <taxon>Bacillota</taxon>
        <taxon>Bacilli</taxon>
        <taxon>Bacillales</taxon>
        <taxon>Fictibacillaceae</taxon>
        <taxon>Fictibacillus</taxon>
    </lineage>
</organism>
<sequence>MRDSSKMKNHIFFVRCNAVETFLVLRDEWGSETPKAQSARRLTAHPAEKRASWNGNQLLTRTTKFMKTAFQFICASLQ</sequence>
<dbReference type="AlphaFoldDB" id="A0A1B1Z063"/>
<protein>
    <submittedName>
        <fullName evidence="1">Uncharacterized protein</fullName>
    </submittedName>
</protein>
<proteinExistence type="predicted"/>
<evidence type="ECO:0000313" key="1">
    <source>
        <dbReference type="EMBL" id="ANX10823.1"/>
    </source>
</evidence>
<keyword evidence="2" id="KW-1185">Reference proteome</keyword>
<name>A0A1B1Z063_9BACL</name>
<dbReference type="KEGG" id="far:ABE41_002180"/>
<evidence type="ECO:0000313" key="2">
    <source>
        <dbReference type="Proteomes" id="UP000077412"/>
    </source>
</evidence>
<reference evidence="1 2" key="1">
    <citation type="submission" date="2016-08" db="EMBL/GenBank/DDBJ databases">
        <title>Complete genome sequence of Fictibacillus arsenicus G25-54, a strain with toxicity to nematodes and a potential arsenic-resistance activity.</title>
        <authorList>
            <person name="Zheng Z."/>
        </authorList>
    </citation>
    <scope>NUCLEOTIDE SEQUENCE [LARGE SCALE GENOMIC DNA]</scope>
    <source>
        <strain evidence="1 2">G25-54</strain>
    </source>
</reference>
<gene>
    <name evidence="1" type="ORF">ABE41_002180</name>
</gene>
<dbReference type="Proteomes" id="UP000077412">
    <property type="component" value="Chromosome"/>
</dbReference>
<accession>A0A1B1Z063</accession>
<dbReference type="EMBL" id="CP016761">
    <property type="protein sequence ID" value="ANX10823.1"/>
    <property type="molecule type" value="Genomic_DNA"/>
</dbReference>